<keyword evidence="3" id="KW-1185">Reference proteome</keyword>
<evidence type="ECO:0000256" key="1">
    <source>
        <dbReference type="SAM" id="MobiDB-lite"/>
    </source>
</evidence>
<feature type="compositionally biased region" description="Basic and acidic residues" evidence="1">
    <location>
        <begin position="76"/>
        <end position="92"/>
    </location>
</feature>
<feature type="region of interest" description="Disordered" evidence="1">
    <location>
        <begin position="1"/>
        <end position="102"/>
    </location>
</feature>
<gene>
    <name evidence="2" type="ORF">GCM10010946_16250</name>
</gene>
<evidence type="ECO:0000313" key="2">
    <source>
        <dbReference type="EMBL" id="GGX38709.1"/>
    </source>
</evidence>
<proteinExistence type="predicted"/>
<accession>A0ABQ2XXX1</accession>
<protein>
    <submittedName>
        <fullName evidence="2">Uncharacterized protein</fullName>
    </submittedName>
</protein>
<comment type="caution">
    <text evidence="2">The sequence shown here is derived from an EMBL/GenBank/DDBJ whole genome shotgun (WGS) entry which is preliminary data.</text>
</comment>
<dbReference type="Proteomes" id="UP000653343">
    <property type="component" value="Unassembled WGS sequence"/>
</dbReference>
<organism evidence="2 3">
    <name type="scientific">Undibacterium squillarum</name>
    <dbReference type="NCBI Taxonomy" id="1131567"/>
    <lineage>
        <taxon>Bacteria</taxon>
        <taxon>Pseudomonadati</taxon>
        <taxon>Pseudomonadota</taxon>
        <taxon>Betaproteobacteria</taxon>
        <taxon>Burkholderiales</taxon>
        <taxon>Oxalobacteraceae</taxon>
        <taxon>Undibacterium</taxon>
    </lineage>
</organism>
<sequence length="102" mass="10790">MLTLQCADALATTPPAETDAASASKVKTPGKLSRVASEQTEHVPSPRRPQPVAEHASRISPASRPTTDYAAVSASKDMRTAKRESATPEKGVRKPAIPDQTQ</sequence>
<reference evidence="3" key="1">
    <citation type="journal article" date="2019" name="Int. J. Syst. Evol. Microbiol.">
        <title>The Global Catalogue of Microorganisms (GCM) 10K type strain sequencing project: providing services to taxonomists for standard genome sequencing and annotation.</title>
        <authorList>
            <consortium name="The Broad Institute Genomics Platform"/>
            <consortium name="The Broad Institute Genome Sequencing Center for Infectious Disease"/>
            <person name="Wu L."/>
            <person name="Ma J."/>
        </authorList>
    </citation>
    <scope>NUCLEOTIDE SEQUENCE [LARGE SCALE GENOMIC DNA]</scope>
    <source>
        <strain evidence="3">KCTC 23917</strain>
    </source>
</reference>
<evidence type="ECO:0000313" key="3">
    <source>
        <dbReference type="Proteomes" id="UP000653343"/>
    </source>
</evidence>
<name>A0ABQ2XXX1_9BURK</name>
<dbReference type="EMBL" id="BMYU01000003">
    <property type="protein sequence ID" value="GGX38709.1"/>
    <property type="molecule type" value="Genomic_DNA"/>
</dbReference>